<dbReference type="Proteomes" id="UP001172159">
    <property type="component" value="Unassembled WGS sequence"/>
</dbReference>
<protein>
    <submittedName>
        <fullName evidence="2">Uncharacterized protein</fullName>
    </submittedName>
</protein>
<proteinExistence type="predicted"/>
<organism evidence="2 3">
    <name type="scientific">Apiosordaria backusii</name>
    <dbReference type="NCBI Taxonomy" id="314023"/>
    <lineage>
        <taxon>Eukaryota</taxon>
        <taxon>Fungi</taxon>
        <taxon>Dikarya</taxon>
        <taxon>Ascomycota</taxon>
        <taxon>Pezizomycotina</taxon>
        <taxon>Sordariomycetes</taxon>
        <taxon>Sordariomycetidae</taxon>
        <taxon>Sordariales</taxon>
        <taxon>Lasiosphaeriaceae</taxon>
        <taxon>Apiosordaria</taxon>
    </lineage>
</organism>
<accession>A0AA40F0H7</accession>
<sequence>MGFLVAVLMGSYSMSWSTGQLPSYSTSGPENRPSAVASKWQILRLGFGDSNYQGEGRRVSKKVVVILAEHDFC</sequence>
<comment type="caution">
    <text evidence="2">The sequence shown here is derived from an EMBL/GenBank/DDBJ whole genome shotgun (WGS) entry which is preliminary data.</text>
</comment>
<keyword evidence="3" id="KW-1185">Reference proteome</keyword>
<evidence type="ECO:0000313" key="2">
    <source>
        <dbReference type="EMBL" id="KAK0748821.1"/>
    </source>
</evidence>
<dbReference type="EMBL" id="JAUKTV010000001">
    <property type="protein sequence ID" value="KAK0748821.1"/>
    <property type="molecule type" value="Genomic_DNA"/>
</dbReference>
<gene>
    <name evidence="2" type="ORF">B0T21DRAFT_357342</name>
</gene>
<evidence type="ECO:0000256" key="1">
    <source>
        <dbReference type="SAM" id="SignalP"/>
    </source>
</evidence>
<feature type="chain" id="PRO_5041274853" evidence="1">
    <location>
        <begin position="20"/>
        <end position="73"/>
    </location>
</feature>
<name>A0AA40F0H7_9PEZI</name>
<evidence type="ECO:0000313" key="3">
    <source>
        <dbReference type="Proteomes" id="UP001172159"/>
    </source>
</evidence>
<keyword evidence="1" id="KW-0732">Signal</keyword>
<dbReference type="AlphaFoldDB" id="A0AA40F0H7"/>
<reference evidence="2" key="1">
    <citation type="submission" date="2023-06" db="EMBL/GenBank/DDBJ databases">
        <title>Genome-scale phylogeny and comparative genomics of the fungal order Sordariales.</title>
        <authorList>
            <consortium name="Lawrence Berkeley National Laboratory"/>
            <person name="Hensen N."/>
            <person name="Bonometti L."/>
            <person name="Westerberg I."/>
            <person name="Brannstrom I.O."/>
            <person name="Guillou S."/>
            <person name="Cros-Aarteil S."/>
            <person name="Calhoun S."/>
            <person name="Haridas S."/>
            <person name="Kuo A."/>
            <person name="Mondo S."/>
            <person name="Pangilinan J."/>
            <person name="Riley R."/>
            <person name="Labutti K."/>
            <person name="Andreopoulos B."/>
            <person name="Lipzen A."/>
            <person name="Chen C."/>
            <person name="Yanf M."/>
            <person name="Daum C."/>
            <person name="Ng V."/>
            <person name="Clum A."/>
            <person name="Steindorff A."/>
            <person name="Ohm R."/>
            <person name="Martin F."/>
            <person name="Silar P."/>
            <person name="Natvig D."/>
            <person name="Lalanne C."/>
            <person name="Gautier V."/>
            <person name="Ament-Velasquez S.L."/>
            <person name="Kruys A."/>
            <person name="Hutchinson M.I."/>
            <person name="Powell A.J."/>
            <person name="Barry K."/>
            <person name="Miller A.N."/>
            <person name="Grigoriev I.V."/>
            <person name="Debuchy R."/>
            <person name="Gladieux P."/>
            <person name="Thoren M.H."/>
            <person name="Johannesson H."/>
        </authorList>
    </citation>
    <scope>NUCLEOTIDE SEQUENCE</scope>
    <source>
        <strain evidence="2">CBS 540.89</strain>
    </source>
</reference>
<feature type="signal peptide" evidence="1">
    <location>
        <begin position="1"/>
        <end position="19"/>
    </location>
</feature>